<sequence>MFLAQRISSTNSISTLGEVTRANVEEGAHAISTDQCISKHLLKGGVNSNTDSGIKCTLSTFTDDIRLSGAVDMPEGGDAIQRDLDKLKKWAHVKFMKFNKAKCKVLECQCSHIIACLFNSIMGKKLMVLGFTLQIQAAASGGFTHQDPAELSFPSWPKESSSIPIGKTDISLRVKKDKIVQALSHSTDSAESSPQVFFQEVDYENQAGAPGS</sequence>
<accession>A0ABC9XES9</accession>
<gene>
    <name evidence="2" type="ORF">GRJ2_002085200</name>
</gene>
<proteinExistence type="predicted"/>
<dbReference type="Proteomes" id="UP001623348">
    <property type="component" value="Unassembled WGS sequence"/>
</dbReference>
<protein>
    <submittedName>
        <fullName evidence="2">cAMP-dependent protein kinase inhibitor alpha</fullName>
    </submittedName>
</protein>
<comment type="caution">
    <text evidence="2">The sequence shown here is derived from an EMBL/GenBank/DDBJ whole genome shotgun (WGS) entry which is preliminary data.</text>
</comment>
<keyword evidence="2" id="KW-0649">Protein kinase inhibitor</keyword>
<evidence type="ECO:0000313" key="3">
    <source>
        <dbReference type="Proteomes" id="UP001623348"/>
    </source>
</evidence>
<keyword evidence="3" id="KW-1185">Reference proteome</keyword>
<dbReference type="EMBL" id="BAAFJT010000014">
    <property type="protein sequence ID" value="GAB0196199.1"/>
    <property type="molecule type" value="Genomic_DNA"/>
</dbReference>
<evidence type="ECO:0000256" key="1">
    <source>
        <dbReference type="ARBA" id="ARBA00047473"/>
    </source>
</evidence>
<comment type="catalytic activity">
    <reaction evidence="1">
        <text>UDP-alpha-D-glucose + 2 NAD(+) + H2O = UDP-alpha-D-glucuronate + 2 NADH + 3 H(+)</text>
        <dbReference type="Rhea" id="RHEA:23596"/>
        <dbReference type="ChEBI" id="CHEBI:15377"/>
        <dbReference type="ChEBI" id="CHEBI:15378"/>
        <dbReference type="ChEBI" id="CHEBI:57540"/>
        <dbReference type="ChEBI" id="CHEBI:57945"/>
        <dbReference type="ChEBI" id="CHEBI:58052"/>
        <dbReference type="ChEBI" id="CHEBI:58885"/>
        <dbReference type="EC" id="1.1.1.22"/>
    </reaction>
</comment>
<dbReference type="GO" id="GO:0003979">
    <property type="term" value="F:UDP-glucose 6-dehydrogenase activity"/>
    <property type="evidence" value="ECO:0007669"/>
    <property type="project" value="UniProtKB-EC"/>
</dbReference>
<dbReference type="AlphaFoldDB" id="A0ABC9XES9"/>
<organism evidence="2 3">
    <name type="scientific">Grus japonensis</name>
    <name type="common">Japanese crane</name>
    <name type="synonym">Red-crowned crane</name>
    <dbReference type="NCBI Taxonomy" id="30415"/>
    <lineage>
        <taxon>Eukaryota</taxon>
        <taxon>Metazoa</taxon>
        <taxon>Chordata</taxon>
        <taxon>Craniata</taxon>
        <taxon>Vertebrata</taxon>
        <taxon>Euteleostomi</taxon>
        <taxon>Archelosauria</taxon>
        <taxon>Archosauria</taxon>
        <taxon>Dinosauria</taxon>
        <taxon>Saurischia</taxon>
        <taxon>Theropoda</taxon>
        <taxon>Coelurosauria</taxon>
        <taxon>Aves</taxon>
        <taxon>Neognathae</taxon>
        <taxon>Neoaves</taxon>
        <taxon>Gruiformes</taxon>
        <taxon>Gruidae</taxon>
        <taxon>Grus</taxon>
    </lineage>
</organism>
<dbReference type="PANTHER" id="PTHR11374">
    <property type="entry name" value="UDP-GLUCOSE DEHYDROGENASE/UDP-MANNAC DEHYDROGENASE"/>
    <property type="match status" value="1"/>
</dbReference>
<reference evidence="2 3" key="1">
    <citation type="submission" date="2024-06" db="EMBL/GenBank/DDBJ databases">
        <title>The draft genome of Grus japonensis, version 3.</title>
        <authorList>
            <person name="Nabeshima K."/>
            <person name="Suzuki S."/>
            <person name="Onuma M."/>
        </authorList>
    </citation>
    <scope>NUCLEOTIDE SEQUENCE [LARGE SCALE GENOMIC DNA]</scope>
    <source>
        <strain evidence="2 3">451A</strain>
    </source>
</reference>
<dbReference type="GO" id="GO:0004860">
    <property type="term" value="F:protein kinase inhibitor activity"/>
    <property type="evidence" value="ECO:0007669"/>
    <property type="project" value="UniProtKB-KW"/>
</dbReference>
<dbReference type="PANTHER" id="PTHR11374:SF63">
    <property type="entry name" value="UDP-GLUCOSE 6-DEHYDROGENASE"/>
    <property type="match status" value="1"/>
</dbReference>
<dbReference type="InterPro" id="IPR028356">
    <property type="entry name" value="UDPglc_DH_euk"/>
</dbReference>
<name>A0ABC9XES9_GRUJA</name>
<evidence type="ECO:0000313" key="2">
    <source>
        <dbReference type="EMBL" id="GAB0196199.1"/>
    </source>
</evidence>